<comment type="caution">
    <text evidence="3">The sequence shown here is derived from an EMBL/GenBank/DDBJ whole genome shotgun (WGS) entry which is preliminary data.</text>
</comment>
<evidence type="ECO:0000259" key="2">
    <source>
        <dbReference type="Pfam" id="PF08044"/>
    </source>
</evidence>
<feature type="region of interest" description="Disordered" evidence="1">
    <location>
        <begin position="263"/>
        <end position="288"/>
    </location>
</feature>
<dbReference type="PANTHER" id="PTHR40763">
    <property type="entry name" value="MEMBRANE PROTEIN-RELATED"/>
    <property type="match status" value="1"/>
</dbReference>
<accession>A0A5R8PMU6</accession>
<dbReference type="EMBL" id="VBUU01000001">
    <property type="protein sequence ID" value="TLG18102.1"/>
    <property type="molecule type" value="Genomic_DNA"/>
</dbReference>
<name>A0A5R8PMU6_9NOCA</name>
<organism evidence="3 4">
    <name type="scientific">Nocardia cyriacigeorgica</name>
    <dbReference type="NCBI Taxonomy" id="135487"/>
    <lineage>
        <taxon>Bacteria</taxon>
        <taxon>Bacillati</taxon>
        <taxon>Actinomycetota</taxon>
        <taxon>Actinomycetes</taxon>
        <taxon>Mycobacteriales</taxon>
        <taxon>Nocardiaceae</taxon>
        <taxon>Nocardia</taxon>
    </lineage>
</organism>
<proteinExistence type="predicted"/>
<evidence type="ECO:0000313" key="3">
    <source>
        <dbReference type="EMBL" id="TLG18102.1"/>
    </source>
</evidence>
<feature type="region of interest" description="Disordered" evidence="1">
    <location>
        <begin position="1"/>
        <end position="117"/>
    </location>
</feature>
<feature type="compositionally biased region" description="Low complexity" evidence="1">
    <location>
        <begin position="73"/>
        <end position="97"/>
    </location>
</feature>
<evidence type="ECO:0000256" key="1">
    <source>
        <dbReference type="SAM" id="MobiDB-lite"/>
    </source>
</evidence>
<dbReference type="InterPro" id="IPR012551">
    <property type="entry name" value="DUF1707_SHOCT-like"/>
</dbReference>
<dbReference type="Pfam" id="PF08044">
    <property type="entry name" value="DUF1707"/>
    <property type="match status" value="1"/>
</dbReference>
<dbReference type="Proteomes" id="UP000308349">
    <property type="component" value="Unassembled WGS sequence"/>
</dbReference>
<reference evidence="3 4" key="1">
    <citation type="submission" date="2019-05" db="EMBL/GenBank/DDBJ databases">
        <title>Genomes sequences of two Nocardia cyriacigeorgica environmental isolates, type strains Nocardia asteroides ATCC 19247 and Nocardia cyriacigeorgica DSM 44484.</title>
        <authorList>
            <person name="Vautrin F."/>
            <person name="Bergeron E."/>
            <person name="Dubost A."/>
            <person name="Abrouk D."/>
            <person name="Rodriguez Nava V."/>
            <person name="Pujic P."/>
        </authorList>
    </citation>
    <scope>NUCLEOTIDE SEQUENCE [LARGE SCALE GENOMIC DNA]</scope>
    <source>
        <strain evidence="3 4">EML 1456</strain>
    </source>
</reference>
<evidence type="ECO:0000313" key="4">
    <source>
        <dbReference type="Proteomes" id="UP000308349"/>
    </source>
</evidence>
<feature type="compositionally biased region" description="Low complexity" evidence="1">
    <location>
        <begin position="1"/>
        <end position="48"/>
    </location>
</feature>
<sequence>MTSNPSSSRPPSWSPARVWPTSSLPTAPNSATPSPTRSRCTPTTAPSTVPYRASRTARCPTTTGAVSSGRVIRPPARSTPRRSTSVSSMPPRSAPRWRTPRRSRRCPMARSRTCRSRSTAFRRTRVAWWWRSTSATSSASPAISSSAPPARCFAYGRSRVRRVMTRNDQLRARDTDRVEVCALIDAALRDGQLTEDEHAARTRSAMRATTFGELNDLIRDLQIPDDLAGSAVLHRDRPQRRWWIPVAVLAIAAVIGATAGALRPETSSDPRAVAGAEQAEQEDAEPAPLPSLVTGSGFALFVDSYRREFGDAIADTVTIMPEYAVVQRLEAGRPVLYRFDAEGFQASGSSTVSWAGGRPIDLGAIDLTALAGILRGAPESVRLPGGVVKHLGIEYELSAPADAGPVIRIFVGDGDDRTGHMVVDLAAKPVEIFPAD</sequence>
<feature type="compositionally biased region" description="Basic residues" evidence="1">
    <location>
        <begin position="98"/>
        <end position="117"/>
    </location>
</feature>
<dbReference type="AlphaFoldDB" id="A0A5R8PMU6"/>
<feature type="domain" description="DUF1707" evidence="2">
    <location>
        <begin position="170"/>
        <end position="222"/>
    </location>
</feature>
<protein>
    <submittedName>
        <fullName evidence="3">DUF1707 domain-containing protein</fullName>
    </submittedName>
</protein>
<dbReference type="PANTHER" id="PTHR40763:SF4">
    <property type="entry name" value="DUF1707 DOMAIN-CONTAINING PROTEIN"/>
    <property type="match status" value="1"/>
</dbReference>
<gene>
    <name evidence="3" type="ORF">FEK35_03105</name>
</gene>
<dbReference type="OrthoDB" id="4753163at2"/>